<dbReference type="InterPro" id="IPR044763">
    <property type="entry name" value="Ded1/Dbp1_DEADc"/>
</dbReference>
<reference evidence="17 18" key="1">
    <citation type="journal article" date="2024" name="BMC Genomics">
        <title>Genome assembly of redclaw crayfish (Cherax quadricarinatus) provides insights into its immune adaptation and hypoxia tolerance.</title>
        <authorList>
            <person name="Liu Z."/>
            <person name="Zheng J."/>
            <person name="Li H."/>
            <person name="Fang K."/>
            <person name="Wang S."/>
            <person name="He J."/>
            <person name="Zhou D."/>
            <person name="Weng S."/>
            <person name="Chi M."/>
            <person name="Gu Z."/>
            <person name="He J."/>
            <person name="Li F."/>
            <person name="Wang M."/>
        </authorList>
    </citation>
    <scope>NUCLEOTIDE SEQUENCE [LARGE SCALE GENOMIC DNA]</scope>
    <source>
        <strain evidence="17">ZL_2023a</strain>
    </source>
</reference>
<dbReference type="SUPFAM" id="SSF52540">
    <property type="entry name" value="P-loop containing nucleoside triphosphate hydrolases"/>
    <property type="match status" value="1"/>
</dbReference>
<evidence type="ECO:0000256" key="9">
    <source>
        <dbReference type="PROSITE-ProRule" id="PRU00047"/>
    </source>
</evidence>
<feature type="region of interest" description="Disordered" evidence="12">
    <location>
        <begin position="1"/>
        <end position="44"/>
    </location>
</feature>
<keyword evidence="9" id="KW-0479">Metal-binding</keyword>
<dbReference type="Gene3D" id="3.40.50.300">
    <property type="entry name" value="P-loop containing nucleotide triphosphate hydrolases"/>
    <property type="match status" value="2"/>
</dbReference>
<comment type="similarity">
    <text evidence="1">Belongs to the DEAD box helicase family. DDX4/VASA subfamily.</text>
</comment>
<evidence type="ECO:0000256" key="2">
    <source>
        <dbReference type="ARBA" id="ARBA00012552"/>
    </source>
</evidence>
<evidence type="ECO:0000256" key="7">
    <source>
        <dbReference type="ARBA" id="ARBA00022884"/>
    </source>
</evidence>
<dbReference type="CDD" id="cd18787">
    <property type="entry name" value="SF2_C_DEAD"/>
    <property type="match status" value="1"/>
</dbReference>
<dbReference type="InterPro" id="IPR014014">
    <property type="entry name" value="RNA_helicase_DEAD_Q_motif"/>
</dbReference>
<feature type="domain" description="CCHC-type" evidence="13">
    <location>
        <begin position="137"/>
        <end position="150"/>
    </location>
</feature>
<dbReference type="InterPro" id="IPR036875">
    <property type="entry name" value="Znf_CCHC_sf"/>
</dbReference>
<dbReference type="GO" id="GO:0008270">
    <property type="term" value="F:zinc ion binding"/>
    <property type="evidence" value="ECO:0007669"/>
    <property type="project" value="UniProtKB-KW"/>
</dbReference>
<feature type="domain" description="CCHC-type" evidence="13">
    <location>
        <begin position="48"/>
        <end position="63"/>
    </location>
</feature>
<evidence type="ECO:0000256" key="1">
    <source>
        <dbReference type="ARBA" id="ARBA00010132"/>
    </source>
</evidence>
<dbReference type="FunFam" id="3.40.50.300:FF:000008">
    <property type="entry name" value="ATP-dependent RNA helicase RhlB"/>
    <property type="match status" value="1"/>
</dbReference>
<dbReference type="PANTHER" id="PTHR47958">
    <property type="entry name" value="ATP-DEPENDENT RNA HELICASE DBP3"/>
    <property type="match status" value="1"/>
</dbReference>
<dbReference type="PROSITE" id="PS51194">
    <property type="entry name" value="HELICASE_CTER"/>
    <property type="match status" value="1"/>
</dbReference>
<keyword evidence="9" id="KW-0862">Zinc</keyword>
<evidence type="ECO:0000256" key="12">
    <source>
        <dbReference type="SAM" id="MobiDB-lite"/>
    </source>
</evidence>
<evidence type="ECO:0000256" key="5">
    <source>
        <dbReference type="ARBA" id="ARBA00022806"/>
    </source>
</evidence>
<feature type="domain" description="Helicase C-terminal" evidence="15">
    <location>
        <begin position="450"/>
        <end position="599"/>
    </location>
</feature>
<dbReference type="GO" id="GO:0016787">
    <property type="term" value="F:hydrolase activity"/>
    <property type="evidence" value="ECO:0007669"/>
    <property type="project" value="UniProtKB-KW"/>
</dbReference>
<dbReference type="Pfam" id="PF00098">
    <property type="entry name" value="zf-CCHC"/>
    <property type="match status" value="3"/>
</dbReference>
<dbReference type="InterPro" id="IPR000629">
    <property type="entry name" value="RNA-helicase_DEAD-box_CS"/>
</dbReference>
<evidence type="ECO:0000256" key="4">
    <source>
        <dbReference type="ARBA" id="ARBA00022801"/>
    </source>
</evidence>
<keyword evidence="7" id="KW-0694">RNA-binding</keyword>
<feature type="domain" description="Helicase ATP-binding" evidence="14">
    <location>
        <begin position="242"/>
        <end position="426"/>
    </location>
</feature>
<comment type="caution">
    <text evidence="17">The sequence shown here is derived from an EMBL/GenBank/DDBJ whole genome shotgun (WGS) entry which is preliminary data.</text>
</comment>
<evidence type="ECO:0000259" key="16">
    <source>
        <dbReference type="PROSITE" id="PS51195"/>
    </source>
</evidence>
<dbReference type="InterPro" id="IPR014001">
    <property type="entry name" value="Helicase_ATP-bd"/>
</dbReference>
<dbReference type="SMART" id="SM00343">
    <property type="entry name" value="ZnF_C2HC"/>
    <property type="match status" value="3"/>
</dbReference>
<dbReference type="PROSITE" id="PS51195">
    <property type="entry name" value="Q_MOTIF"/>
    <property type="match status" value="1"/>
</dbReference>
<dbReference type="AlphaFoldDB" id="A0AAW0XYL5"/>
<evidence type="ECO:0000313" key="17">
    <source>
        <dbReference type="EMBL" id="KAK8744413.1"/>
    </source>
</evidence>
<dbReference type="InterPro" id="IPR001878">
    <property type="entry name" value="Znf_CCHC"/>
</dbReference>
<name>A0AAW0XYL5_CHEQU</name>
<proteinExistence type="inferred from homology"/>
<comment type="catalytic activity">
    <reaction evidence="8">
        <text>ATP + H2O = ADP + phosphate + H(+)</text>
        <dbReference type="Rhea" id="RHEA:13065"/>
        <dbReference type="ChEBI" id="CHEBI:15377"/>
        <dbReference type="ChEBI" id="CHEBI:15378"/>
        <dbReference type="ChEBI" id="CHEBI:30616"/>
        <dbReference type="ChEBI" id="CHEBI:43474"/>
        <dbReference type="ChEBI" id="CHEBI:456216"/>
        <dbReference type="EC" id="3.6.4.13"/>
    </reaction>
</comment>
<keyword evidence="5 11" id="KW-0347">Helicase</keyword>
<protein>
    <recommendedName>
        <fullName evidence="2">RNA helicase</fullName>
        <ecNumber evidence="2">3.6.4.13</ecNumber>
    </recommendedName>
</protein>
<evidence type="ECO:0000256" key="8">
    <source>
        <dbReference type="ARBA" id="ARBA00047984"/>
    </source>
</evidence>
<keyword evidence="18" id="KW-1185">Reference proteome</keyword>
<evidence type="ECO:0000256" key="10">
    <source>
        <dbReference type="PROSITE-ProRule" id="PRU00552"/>
    </source>
</evidence>
<dbReference type="SMART" id="SM00490">
    <property type="entry name" value="HELICc"/>
    <property type="match status" value="1"/>
</dbReference>
<dbReference type="PROSITE" id="PS51192">
    <property type="entry name" value="HELICASE_ATP_BIND_1"/>
    <property type="match status" value="1"/>
</dbReference>
<evidence type="ECO:0000259" key="13">
    <source>
        <dbReference type="PROSITE" id="PS50158"/>
    </source>
</evidence>
<dbReference type="SUPFAM" id="SSF57756">
    <property type="entry name" value="Retrovirus zinc finger-like domains"/>
    <property type="match status" value="3"/>
</dbReference>
<dbReference type="FunFam" id="3.40.50.300:FF:000397">
    <property type="entry name" value="Probable ATP-dependent RNA helicase DDX4"/>
    <property type="match status" value="1"/>
</dbReference>
<dbReference type="InterPro" id="IPR001650">
    <property type="entry name" value="Helicase_C-like"/>
</dbReference>
<feature type="compositionally biased region" description="Polar residues" evidence="12">
    <location>
        <begin position="13"/>
        <end position="23"/>
    </location>
</feature>
<dbReference type="GO" id="GO:0003724">
    <property type="term" value="F:RNA helicase activity"/>
    <property type="evidence" value="ECO:0007669"/>
    <property type="project" value="UniProtKB-EC"/>
</dbReference>
<dbReference type="Proteomes" id="UP001445076">
    <property type="component" value="Unassembled WGS sequence"/>
</dbReference>
<evidence type="ECO:0000256" key="6">
    <source>
        <dbReference type="ARBA" id="ARBA00022840"/>
    </source>
</evidence>
<dbReference type="Pfam" id="PF00270">
    <property type="entry name" value="DEAD"/>
    <property type="match status" value="1"/>
</dbReference>
<evidence type="ECO:0000259" key="14">
    <source>
        <dbReference type="PROSITE" id="PS51192"/>
    </source>
</evidence>
<dbReference type="PROSITE" id="PS00039">
    <property type="entry name" value="DEAD_ATP_HELICASE"/>
    <property type="match status" value="1"/>
</dbReference>
<dbReference type="Gene3D" id="4.10.60.10">
    <property type="entry name" value="Zinc finger, CCHC-type"/>
    <property type="match status" value="3"/>
</dbReference>
<keyword evidence="6 11" id="KW-0067">ATP-binding</keyword>
<dbReference type="InterPro" id="IPR027417">
    <property type="entry name" value="P-loop_NTPase"/>
</dbReference>
<keyword evidence="9" id="KW-0863">Zinc-finger</keyword>
<feature type="short sequence motif" description="Q motif" evidence="10">
    <location>
        <begin position="211"/>
        <end position="239"/>
    </location>
</feature>
<evidence type="ECO:0000313" key="18">
    <source>
        <dbReference type="Proteomes" id="UP001445076"/>
    </source>
</evidence>
<keyword evidence="4 11" id="KW-0378">Hydrolase</keyword>
<dbReference type="PROSITE" id="PS50158">
    <property type="entry name" value="ZF_CCHC"/>
    <property type="match status" value="3"/>
</dbReference>
<evidence type="ECO:0000256" key="11">
    <source>
        <dbReference type="RuleBase" id="RU000492"/>
    </source>
</evidence>
<dbReference type="GO" id="GO:0005524">
    <property type="term" value="F:ATP binding"/>
    <property type="evidence" value="ECO:0007669"/>
    <property type="project" value="UniProtKB-KW"/>
</dbReference>
<dbReference type="EMBL" id="JARKIK010000022">
    <property type="protein sequence ID" value="KAK8744413.1"/>
    <property type="molecule type" value="Genomic_DNA"/>
</dbReference>
<organism evidence="17 18">
    <name type="scientific">Cherax quadricarinatus</name>
    <name type="common">Australian red claw crayfish</name>
    <dbReference type="NCBI Taxonomy" id="27406"/>
    <lineage>
        <taxon>Eukaryota</taxon>
        <taxon>Metazoa</taxon>
        <taxon>Ecdysozoa</taxon>
        <taxon>Arthropoda</taxon>
        <taxon>Crustacea</taxon>
        <taxon>Multicrustacea</taxon>
        <taxon>Malacostraca</taxon>
        <taxon>Eumalacostraca</taxon>
        <taxon>Eucarida</taxon>
        <taxon>Decapoda</taxon>
        <taxon>Pleocyemata</taxon>
        <taxon>Astacidea</taxon>
        <taxon>Parastacoidea</taxon>
        <taxon>Parastacidae</taxon>
        <taxon>Cherax</taxon>
    </lineage>
</organism>
<dbReference type="Pfam" id="PF00271">
    <property type="entry name" value="Helicase_C"/>
    <property type="match status" value="1"/>
</dbReference>
<evidence type="ECO:0000256" key="3">
    <source>
        <dbReference type="ARBA" id="ARBA00022741"/>
    </source>
</evidence>
<keyword evidence="3 11" id="KW-0547">Nucleotide-binding</keyword>
<dbReference type="EC" id="3.6.4.13" evidence="2"/>
<dbReference type="InterPro" id="IPR011545">
    <property type="entry name" value="DEAD/DEAH_box_helicase_dom"/>
</dbReference>
<dbReference type="CDD" id="cd17967">
    <property type="entry name" value="DEADc_DDX3_DDX4"/>
    <property type="match status" value="1"/>
</dbReference>
<feature type="domain" description="DEAD-box RNA helicase Q" evidence="16">
    <location>
        <begin position="211"/>
        <end position="239"/>
    </location>
</feature>
<accession>A0AAW0XYL5</accession>
<feature type="domain" description="CCHC-type" evidence="13">
    <location>
        <begin position="95"/>
        <end position="110"/>
    </location>
</feature>
<evidence type="ECO:0000259" key="15">
    <source>
        <dbReference type="PROSITE" id="PS51194"/>
    </source>
</evidence>
<sequence length="654" mass="72245">MSAWGYDDDKANYQGSGRVTSSNDDWEPTAWISQPDDKPHAGERGTTCYKCNGKGHFARDCPSAKETGGFNRQQQDLRKERGQDRVAGRGIGKACFKCGTEGHLSRDCPDAFGGGKPGAGFDGRGERIGGNARKAGCFKCGKDGHMAKDCLQAAPGKEDAKEKPRVPTYIPVDLDSDKLFEVKMGIGKHFHYYDDMPVKVTGDDPIPAAVASFADMGLHDVLNENLLRAGYTNPTPIQKYAVPILMNGRDLMACAQTGSGKTAAFLLPVINYVLENNIKRREHNGCAQPIGLVLGPTRELISQIYDEARKFSYGTDVTCVRIYGGAATIVQIHRLKENENPIIMATPGRLLDIVSKGKISFEKLKFLIFDEADRMLDMGFEQDMSSLTNHSTMPKVGERQTMMFSATYPDSVQSCARGFMDNYLFLVVGTIGAANKDVQQEIVQIDKFNKREKLVEYIQSLNAGEKILVFVERKLQADFIGAYLITQGINATTIHGDRYQEQREEALSAFRAGINTVLVATNVAARGLDIVGVDTVVNFDLPKTVDEYVHRIGRTGRVGNRGHALSFFDNERDAPLAKDLVKILDEAGQEVPEWLMTAAHRSEYSQTYYGTSRFPVQDIRSFDYSMKPEGKALMESCGGPAQSPKLLDDEIWDE</sequence>
<dbReference type="GO" id="GO:0003723">
    <property type="term" value="F:RNA binding"/>
    <property type="evidence" value="ECO:0007669"/>
    <property type="project" value="UniProtKB-KW"/>
</dbReference>
<dbReference type="SMART" id="SM00487">
    <property type="entry name" value="DEXDc"/>
    <property type="match status" value="1"/>
</dbReference>
<gene>
    <name evidence="17" type="ORF">OTU49_000786</name>
</gene>